<evidence type="ECO:0000313" key="3">
    <source>
        <dbReference type="Proteomes" id="UP001559025"/>
    </source>
</evidence>
<dbReference type="PROSITE" id="PS51725">
    <property type="entry name" value="ABM"/>
    <property type="match status" value="1"/>
</dbReference>
<feature type="domain" description="ABM" evidence="1">
    <location>
        <begin position="2"/>
        <end position="90"/>
    </location>
</feature>
<dbReference type="Gene3D" id="3.30.70.100">
    <property type="match status" value="1"/>
</dbReference>
<dbReference type="PANTHER" id="PTHR33336">
    <property type="entry name" value="QUINOL MONOOXYGENASE YGIN-RELATED"/>
    <property type="match status" value="1"/>
</dbReference>
<comment type="caution">
    <text evidence="2">The sequence shown here is derived from an EMBL/GenBank/DDBJ whole genome shotgun (WGS) entry which is preliminary data.</text>
</comment>
<keyword evidence="2" id="KW-0503">Monooxygenase</keyword>
<dbReference type="Pfam" id="PF03992">
    <property type="entry name" value="ABM"/>
    <property type="match status" value="1"/>
</dbReference>
<dbReference type="RefSeq" id="WP_368801515.1">
    <property type="nucleotide sequence ID" value="NZ_JAZHFV010000001.1"/>
</dbReference>
<dbReference type="InterPro" id="IPR050744">
    <property type="entry name" value="AI-2_Isomerase_LsrG"/>
</dbReference>
<evidence type="ECO:0000313" key="2">
    <source>
        <dbReference type="EMBL" id="MEX4006156.1"/>
    </source>
</evidence>
<proteinExistence type="predicted"/>
<dbReference type="SUPFAM" id="SSF54909">
    <property type="entry name" value="Dimeric alpha+beta barrel"/>
    <property type="match status" value="1"/>
</dbReference>
<keyword evidence="3" id="KW-1185">Reference proteome</keyword>
<gene>
    <name evidence="2" type="ORF">V1479_02505</name>
</gene>
<dbReference type="GO" id="GO:0004497">
    <property type="term" value="F:monooxygenase activity"/>
    <property type="evidence" value="ECO:0007669"/>
    <property type="project" value="UniProtKB-KW"/>
</dbReference>
<sequence length="98" mass="11271">MIYVVATLTIKPGSLEALREPAAACMAETRKEKGCISYELFASLDDPQKLVFIEQWETREDLTAHSKQPHLLAWRDASAPHLVERRIEIVHPERIEQF</sequence>
<dbReference type="InterPro" id="IPR007138">
    <property type="entry name" value="ABM_dom"/>
</dbReference>
<reference evidence="2 3" key="1">
    <citation type="submission" date="2024-01" db="EMBL/GenBank/DDBJ databases">
        <title>New evidence supports the origin of RcGTA from prophage.</title>
        <authorList>
            <person name="Xu Y."/>
            <person name="Liu B."/>
            <person name="Chen F."/>
        </authorList>
    </citation>
    <scope>NUCLEOTIDE SEQUENCE [LARGE SCALE GENOMIC DNA]</scope>
    <source>
        <strain evidence="2 3">CBW1107-2</strain>
    </source>
</reference>
<dbReference type="EC" id="1.-.-.-" evidence="2"/>
<dbReference type="Proteomes" id="UP001559025">
    <property type="component" value="Unassembled WGS sequence"/>
</dbReference>
<organism evidence="2 3">
    <name type="scientific">Neoaquamicrobium sediminum</name>
    <dbReference type="NCBI Taxonomy" id="1849104"/>
    <lineage>
        <taxon>Bacteria</taxon>
        <taxon>Pseudomonadati</taxon>
        <taxon>Pseudomonadota</taxon>
        <taxon>Alphaproteobacteria</taxon>
        <taxon>Hyphomicrobiales</taxon>
        <taxon>Phyllobacteriaceae</taxon>
        <taxon>Neoaquamicrobium</taxon>
    </lineage>
</organism>
<evidence type="ECO:0000259" key="1">
    <source>
        <dbReference type="PROSITE" id="PS51725"/>
    </source>
</evidence>
<protein>
    <submittedName>
        <fullName evidence="2">Quinol monooxygenase</fullName>
        <ecNumber evidence="2">1.-.-.-</ecNumber>
    </submittedName>
</protein>
<keyword evidence="2" id="KW-0560">Oxidoreductase</keyword>
<accession>A0ABV3WNC0</accession>
<dbReference type="PANTHER" id="PTHR33336:SF15">
    <property type="entry name" value="ABM DOMAIN-CONTAINING PROTEIN"/>
    <property type="match status" value="1"/>
</dbReference>
<name>A0ABV3WNC0_9HYPH</name>
<dbReference type="EMBL" id="JAZHFV010000001">
    <property type="protein sequence ID" value="MEX4006156.1"/>
    <property type="molecule type" value="Genomic_DNA"/>
</dbReference>
<dbReference type="InterPro" id="IPR011008">
    <property type="entry name" value="Dimeric_a/b-barrel"/>
</dbReference>